<gene>
    <name evidence="2" type="ORF">SAMN04488005_3167</name>
</gene>
<evidence type="ECO:0000313" key="2">
    <source>
        <dbReference type="EMBL" id="SFR60029.1"/>
    </source>
</evidence>
<protein>
    <submittedName>
        <fullName evidence="2">Acetyltransferase (GNAT) family protein</fullName>
    </submittedName>
</protein>
<evidence type="ECO:0000259" key="1">
    <source>
        <dbReference type="PROSITE" id="PS51186"/>
    </source>
</evidence>
<dbReference type="GO" id="GO:0016747">
    <property type="term" value="F:acyltransferase activity, transferring groups other than amino-acyl groups"/>
    <property type="evidence" value="ECO:0007669"/>
    <property type="project" value="InterPro"/>
</dbReference>
<evidence type="ECO:0000313" key="3">
    <source>
        <dbReference type="Proteomes" id="UP000199478"/>
    </source>
</evidence>
<dbReference type="RefSeq" id="WP_090201739.1">
    <property type="nucleotide sequence ID" value="NZ_FOYP01000003.1"/>
</dbReference>
<organism evidence="2 3">
    <name type="scientific">Yoonia tamlensis</name>
    <dbReference type="NCBI Taxonomy" id="390270"/>
    <lineage>
        <taxon>Bacteria</taxon>
        <taxon>Pseudomonadati</taxon>
        <taxon>Pseudomonadota</taxon>
        <taxon>Alphaproteobacteria</taxon>
        <taxon>Rhodobacterales</taxon>
        <taxon>Paracoccaceae</taxon>
        <taxon>Yoonia</taxon>
    </lineage>
</organism>
<dbReference type="CDD" id="cd04301">
    <property type="entry name" value="NAT_SF"/>
    <property type="match status" value="1"/>
</dbReference>
<dbReference type="Proteomes" id="UP000199478">
    <property type="component" value="Unassembled WGS sequence"/>
</dbReference>
<dbReference type="EMBL" id="FOYP01000003">
    <property type="protein sequence ID" value="SFR60029.1"/>
    <property type="molecule type" value="Genomic_DNA"/>
</dbReference>
<dbReference type="OrthoDB" id="7301318at2"/>
<dbReference type="InterPro" id="IPR000182">
    <property type="entry name" value="GNAT_dom"/>
</dbReference>
<feature type="domain" description="N-acetyltransferase" evidence="1">
    <location>
        <begin position="94"/>
        <end position="240"/>
    </location>
</feature>
<dbReference type="PANTHER" id="PTHR43072">
    <property type="entry name" value="N-ACETYLTRANSFERASE"/>
    <property type="match status" value="1"/>
</dbReference>
<reference evidence="3" key="1">
    <citation type="submission" date="2016-10" db="EMBL/GenBank/DDBJ databases">
        <authorList>
            <person name="Varghese N."/>
            <person name="Submissions S."/>
        </authorList>
    </citation>
    <scope>NUCLEOTIDE SEQUENCE [LARGE SCALE GENOMIC DNA]</scope>
    <source>
        <strain evidence="3">DSM 26879</strain>
    </source>
</reference>
<dbReference type="InterPro" id="IPR016181">
    <property type="entry name" value="Acyl_CoA_acyltransferase"/>
</dbReference>
<dbReference type="Pfam" id="PF00583">
    <property type="entry name" value="Acetyltransf_1"/>
    <property type="match status" value="1"/>
</dbReference>
<dbReference type="AlphaFoldDB" id="A0A1I6I042"/>
<dbReference type="Gene3D" id="3.40.630.30">
    <property type="match status" value="1"/>
</dbReference>
<accession>A0A1I6I042</accession>
<keyword evidence="2" id="KW-0808">Transferase</keyword>
<sequence>MSFPDNNKLYAVIEGTWPAAVKQALGPWAVRLDQSNSSRVNAATAEQPVQDADIAIAQSAMIEGGQRPLFMIREGDAQLDALLAARGYVIKDPVNMYAVSVGDVVQPLVAERTFAAWPPLAVQAEIWARGGIGQGRIAIMDRARDPKTTLLGRVDDTPAGTAYVAIAGDCAMIHALEVAATHRRRGLARDLTIAAAHWAQAQGAAYLTLVTTQENEAANALYASLGMTHVGQYHYRILPE</sequence>
<name>A0A1I6I042_9RHOB</name>
<dbReference type="SUPFAM" id="SSF55729">
    <property type="entry name" value="Acyl-CoA N-acyltransferases (Nat)"/>
    <property type="match status" value="1"/>
</dbReference>
<dbReference type="STRING" id="390270.SAMN04488005_3167"/>
<keyword evidence="3" id="KW-1185">Reference proteome</keyword>
<dbReference type="PROSITE" id="PS51186">
    <property type="entry name" value="GNAT"/>
    <property type="match status" value="1"/>
</dbReference>
<proteinExistence type="predicted"/>